<dbReference type="Proteomes" id="UP000299102">
    <property type="component" value="Unassembled WGS sequence"/>
</dbReference>
<gene>
    <name evidence="2" type="ORF">EVAR_55209_1</name>
</gene>
<evidence type="ECO:0000313" key="2">
    <source>
        <dbReference type="EMBL" id="GBP89531.1"/>
    </source>
</evidence>
<organism evidence="2 3">
    <name type="scientific">Eumeta variegata</name>
    <name type="common">Bagworm moth</name>
    <name type="synonym">Eumeta japonica</name>
    <dbReference type="NCBI Taxonomy" id="151549"/>
    <lineage>
        <taxon>Eukaryota</taxon>
        <taxon>Metazoa</taxon>
        <taxon>Ecdysozoa</taxon>
        <taxon>Arthropoda</taxon>
        <taxon>Hexapoda</taxon>
        <taxon>Insecta</taxon>
        <taxon>Pterygota</taxon>
        <taxon>Neoptera</taxon>
        <taxon>Endopterygota</taxon>
        <taxon>Lepidoptera</taxon>
        <taxon>Glossata</taxon>
        <taxon>Ditrysia</taxon>
        <taxon>Tineoidea</taxon>
        <taxon>Psychidae</taxon>
        <taxon>Oiketicinae</taxon>
        <taxon>Eumeta</taxon>
    </lineage>
</organism>
<feature type="compositionally biased region" description="Basic residues" evidence="1">
    <location>
        <begin position="54"/>
        <end position="65"/>
    </location>
</feature>
<evidence type="ECO:0000256" key="1">
    <source>
        <dbReference type="SAM" id="MobiDB-lite"/>
    </source>
</evidence>
<dbReference type="AlphaFoldDB" id="A0A4C1ZKX8"/>
<name>A0A4C1ZKX8_EUMVA</name>
<accession>A0A4C1ZKX8</accession>
<feature type="region of interest" description="Disordered" evidence="1">
    <location>
        <begin position="36"/>
        <end position="106"/>
    </location>
</feature>
<protein>
    <submittedName>
        <fullName evidence="2">Uncharacterized protein</fullName>
    </submittedName>
</protein>
<evidence type="ECO:0000313" key="3">
    <source>
        <dbReference type="Proteomes" id="UP000299102"/>
    </source>
</evidence>
<reference evidence="2 3" key="1">
    <citation type="journal article" date="2019" name="Commun. Biol.">
        <title>The bagworm genome reveals a unique fibroin gene that provides high tensile strength.</title>
        <authorList>
            <person name="Kono N."/>
            <person name="Nakamura H."/>
            <person name="Ohtoshi R."/>
            <person name="Tomita M."/>
            <person name="Numata K."/>
            <person name="Arakawa K."/>
        </authorList>
    </citation>
    <scope>NUCLEOTIDE SEQUENCE [LARGE SCALE GENOMIC DNA]</scope>
</reference>
<dbReference type="EMBL" id="BGZK01002007">
    <property type="protein sequence ID" value="GBP89531.1"/>
    <property type="molecule type" value="Genomic_DNA"/>
</dbReference>
<keyword evidence="3" id="KW-1185">Reference proteome</keyword>
<proteinExistence type="predicted"/>
<sequence length="142" mass="16242">MSVLTTHRVWSLTCKDRLQTSCNRYERHPRADLEPIDNTRTWRELPRQGGRPPTRPRPRPTRRPPARCDRLKVARGGRSPFCLSAPTPSQRTLTPALRTHTPDKIHGVGRRRLRRSDGVYAGARVCGRVRPRLGRDVTAARP</sequence>
<comment type="caution">
    <text evidence="2">The sequence shown here is derived from an EMBL/GenBank/DDBJ whole genome shotgun (WGS) entry which is preliminary data.</text>
</comment>